<sequence>MKKTIAEINEKIKKGKVVVVDAEEMIDIVEEKGVKKATEEVDVVTTATFGPMCSSGAYFNIGHSRPRIKLGGGKVYLNGVPAYTGLAAVDIYLGATAIPEDDPKNRIYPGKFEYGGGHVIQDLVAGKDIKLVATAYGTDCYPRKKLEAMINIKDLNEAVLFNPRNCSQNYNVAVNLSDKIIYTYMGVLQPNMGNANYCSAGQLSPLLNDPLYKTIGIGTRIFLGGGIGYIIWHGTQHNPAAPRKENDVPFVPAGTLAVIGDLKGMSPEYLVGTSMIGYGATLSVGIGVPVPILNEEICRYTAVKDEEIFTQIVDYSKSYPSGEGGTLGEVNYAQLKSGKIFIKDKEVPTASLSSYYKAKKIAGILKSWIQKGEFLLTEPVAPIPGPETGYTFKALRER</sequence>
<feature type="domain" description="Homocysteine biosynthesis enzyme sulfur-incorporation" evidence="1">
    <location>
        <begin position="17"/>
        <end position="376"/>
    </location>
</feature>
<name>A0A662DH80_UNCAE</name>
<evidence type="ECO:0000313" key="3">
    <source>
        <dbReference type="Proteomes" id="UP000280417"/>
    </source>
</evidence>
<gene>
    <name evidence="2" type="ORF">DRJ04_04270</name>
</gene>
<accession>A0A662DH80</accession>
<comment type="caution">
    <text evidence="2">The sequence shown here is derived from an EMBL/GenBank/DDBJ whole genome shotgun (WGS) entry which is preliminary data.</text>
</comment>
<dbReference type="EMBL" id="QMQA01000094">
    <property type="protein sequence ID" value="RLE13469.1"/>
    <property type="molecule type" value="Genomic_DNA"/>
</dbReference>
<dbReference type="Pfam" id="PF01837">
    <property type="entry name" value="HcyBio"/>
    <property type="match status" value="1"/>
</dbReference>
<dbReference type="AlphaFoldDB" id="A0A662DH80"/>
<proteinExistence type="predicted"/>
<organism evidence="2 3">
    <name type="scientific">Aerophobetes bacterium</name>
    <dbReference type="NCBI Taxonomy" id="2030807"/>
    <lineage>
        <taxon>Bacteria</taxon>
        <taxon>Candidatus Aerophobota</taxon>
    </lineage>
</organism>
<evidence type="ECO:0000259" key="1">
    <source>
        <dbReference type="Pfam" id="PF01837"/>
    </source>
</evidence>
<dbReference type="Proteomes" id="UP000280417">
    <property type="component" value="Unassembled WGS sequence"/>
</dbReference>
<reference evidence="2 3" key="1">
    <citation type="submission" date="2018-06" db="EMBL/GenBank/DDBJ databases">
        <title>Extensive metabolic versatility and redundancy in microbially diverse, dynamic hydrothermal sediments.</title>
        <authorList>
            <person name="Dombrowski N."/>
            <person name="Teske A."/>
            <person name="Baker B.J."/>
        </authorList>
    </citation>
    <scope>NUCLEOTIDE SEQUENCE [LARGE SCALE GENOMIC DNA]</scope>
    <source>
        <strain evidence="2">B3_G15</strain>
    </source>
</reference>
<dbReference type="InterPro" id="IPR002708">
    <property type="entry name" value="HcyBio"/>
</dbReference>
<evidence type="ECO:0000313" key="2">
    <source>
        <dbReference type="EMBL" id="RLE13469.1"/>
    </source>
</evidence>
<protein>
    <recommendedName>
        <fullName evidence="1">Homocysteine biosynthesis enzyme sulfur-incorporation domain-containing protein</fullName>
    </recommendedName>
</protein>